<sequence length="520" mass="57605">MKRDAFTLPLLAEELIIDNFAGGGGTSTGLEAAFGRPVDIAINHDPEALAMHAANHPHTRHLCESVWDVDPREIKGPVGLVWLSPDCKHFSKAKGGKPVEKKIRGLAWVALRWAAVKRPRVIMLENVEEFITWGPLIEHPDGTMRPCPRRKGREFGAFTNALRRQGYSVDWRELRACDYGAPTIRKRFFLIARRDGLPIRWPEPTHGHPASREVLAGHRKPWRTAAECIDWTLPCPSIFERKRPLADATLRRIAKGVMRYVVEAVEPFIVGLAHGEFSERAGSRTHALHDPMRTIHAGGGNFALVAPVLTECANASSPRSMPIDEPLRTICAETKGGHHALVAAFMAKHYGGVVGHELHGEPLHTVTSQDHNALVASHLVKLRNNGVGSDHREPLHTITGGGEHFGEVRAFLVKYYGTDQDPRLEEPLHTVTTKDRYGLVTVAGEQYQIADIGMRMLAPRELFRAQGFPEHYIIGDDPAQGLCLTKSAQVRMCGNSVCPPVAQALVTANFEHEKAWRVQA</sequence>
<dbReference type="PROSITE" id="PS51679">
    <property type="entry name" value="SAM_MT_C5"/>
    <property type="match status" value="1"/>
</dbReference>
<keyword evidence="2 7" id="KW-0489">Methyltransferase</keyword>
<keyword evidence="4 7" id="KW-0949">S-adenosyl-L-methionine</keyword>
<proteinExistence type="inferred from homology"/>
<dbReference type="REBASE" id="244588">
    <property type="entry name" value="M.TarK172ORF2151P"/>
</dbReference>
<dbReference type="InterPro" id="IPR001525">
    <property type="entry name" value="C5_MeTfrase"/>
</dbReference>
<dbReference type="Gene3D" id="3.40.50.150">
    <property type="entry name" value="Vaccinia Virus protein VP39"/>
    <property type="match status" value="1"/>
</dbReference>
<dbReference type="PANTHER" id="PTHR10629">
    <property type="entry name" value="CYTOSINE-SPECIFIC METHYLTRANSFERASE"/>
    <property type="match status" value="1"/>
</dbReference>
<dbReference type="PANTHER" id="PTHR10629:SF52">
    <property type="entry name" value="DNA (CYTOSINE-5)-METHYLTRANSFERASE 1"/>
    <property type="match status" value="1"/>
</dbReference>
<reference evidence="8 9" key="1">
    <citation type="submission" date="2018-03" db="EMBL/GenBank/DDBJ databases">
        <title>Complete genome sequence of Thauera aromatica, a model organism for studying aromatic compound degradation under denitrifying conditions.</title>
        <authorList>
            <person name="Lo H.-Y."/>
            <person name="Goris T."/>
            <person name="Boll M."/>
            <person name="Mueller J.A."/>
        </authorList>
    </citation>
    <scope>NUCLEOTIDE SEQUENCE [LARGE SCALE GENOMIC DNA]</scope>
    <source>
        <strain evidence="8 9">K172</strain>
    </source>
</reference>
<dbReference type="SUPFAM" id="SSF53335">
    <property type="entry name" value="S-adenosyl-L-methionine-dependent methyltransferases"/>
    <property type="match status" value="1"/>
</dbReference>
<dbReference type="AlphaFoldDB" id="A0A2R4BPA1"/>
<dbReference type="GO" id="GO:0044027">
    <property type="term" value="P:negative regulation of gene expression via chromosomal CpG island methylation"/>
    <property type="evidence" value="ECO:0007669"/>
    <property type="project" value="TreeGrafter"/>
</dbReference>
<evidence type="ECO:0000313" key="9">
    <source>
        <dbReference type="Proteomes" id="UP000241885"/>
    </source>
</evidence>
<name>A0A2R4BPA1_THAAR</name>
<dbReference type="Gene3D" id="3.90.120.10">
    <property type="entry name" value="DNA Methylase, subunit A, domain 2"/>
    <property type="match status" value="1"/>
</dbReference>
<evidence type="ECO:0000256" key="1">
    <source>
        <dbReference type="ARBA" id="ARBA00011975"/>
    </source>
</evidence>
<dbReference type="Pfam" id="PF00145">
    <property type="entry name" value="DNA_methylase"/>
    <property type="match status" value="2"/>
</dbReference>
<accession>A0A2R4BPA1</accession>
<evidence type="ECO:0000256" key="2">
    <source>
        <dbReference type="ARBA" id="ARBA00022603"/>
    </source>
</evidence>
<keyword evidence="3 7" id="KW-0808">Transferase</keyword>
<dbReference type="Proteomes" id="UP000241885">
    <property type="component" value="Chromosome"/>
</dbReference>
<comment type="catalytic activity">
    <reaction evidence="6">
        <text>a 2'-deoxycytidine in DNA + S-adenosyl-L-methionine = a 5-methyl-2'-deoxycytidine in DNA + S-adenosyl-L-homocysteine + H(+)</text>
        <dbReference type="Rhea" id="RHEA:13681"/>
        <dbReference type="Rhea" id="RHEA-COMP:11369"/>
        <dbReference type="Rhea" id="RHEA-COMP:11370"/>
        <dbReference type="ChEBI" id="CHEBI:15378"/>
        <dbReference type="ChEBI" id="CHEBI:57856"/>
        <dbReference type="ChEBI" id="CHEBI:59789"/>
        <dbReference type="ChEBI" id="CHEBI:85452"/>
        <dbReference type="ChEBI" id="CHEBI:85454"/>
        <dbReference type="EC" id="2.1.1.37"/>
    </reaction>
</comment>
<dbReference type="OrthoDB" id="9813719at2"/>
<dbReference type="EC" id="2.1.1.37" evidence="1"/>
<feature type="active site" evidence="7">
    <location>
        <position position="87"/>
    </location>
</feature>
<dbReference type="InterPro" id="IPR029063">
    <property type="entry name" value="SAM-dependent_MTases_sf"/>
</dbReference>
<dbReference type="GO" id="GO:0009307">
    <property type="term" value="P:DNA restriction-modification system"/>
    <property type="evidence" value="ECO:0007669"/>
    <property type="project" value="UniProtKB-KW"/>
</dbReference>
<keyword evidence="9" id="KW-1185">Reference proteome</keyword>
<evidence type="ECO:0000313" key="8">
    <source>
        <dbReference type="EMBL" id="AVR89054.1"/>
    </source>
</evidence>
<dbReference type="InterPro" id="IPR050390">
    <property type="entry name" value="C5-Methyltransferase"/>
</dbReference>
<dbReference type="KEGG" id="tak:Tharo_2151"/>
<dbReference type="EMBL" id="CP028339">
    <property type="protein sequence ID" value="AVR89054.1"/>
    <property type="molecule type" value="Genomic_DNA"/>
</dbReference>
<dbReference type="GO" id="GO:0003886">
    <property type="term" value="F:DNA (cytosine-5-)-methyltransferase activity"/>
    <property type="evidence" value="ECO:0007669"/>
    <property type="project" value="UniProtKB-EC"/>
</dbReference>
<comment type="similarity">
    <text evidence="7">Belongs to the class I-like SAM-binding methyltransferase superfamily. C5-methyltransferase family.</text>
</comment>
<keyword evidence="5" id="KW-0680">Restriction system</keyword>
<dbReference type="GO" id="GO:0032259">
    <property type="term" value="P:methylation"/>
    <property type="evidence" value="ECO:0007669"/>
    <property type="project" value="UniProtKB-KW"/>
</dbReference>
<gene>
    <name evidence="8" type="ORF">Tharo_2151</name>
</gene>
<dbReference type="GO" id="GO:0003677">
    <property type="term" value="F:DNA binding"/>
    <property type="evidence" value="ECO:0007669"/>
    <property type="project" value="TreeGrafter"/>
</dbReference>
<evidence type="ECO:0000256" key="7">
    <source>
        <dbReference type="PROSITE-ProRule" id="PRU01016"/>
    </source>
</evidence>
<dbReference type="RefSeq" id="WP_107221214.1">
    <property type="nucleotide sequence ID" value="NZ_CP028339.1"/>
</dbReference>
<evidence type="ECO:0000256" key="4">
    <source>
        <dbReference type="ARBA" id="ARBA00022691"/>
    </source>
</evidence>
<organism evidence="8 9">
    <name type="scientific">Thauera aromatica K172</name>
    <dbReference type="NCBI Taxonomy" id="44139"/>
    <lineage>
        <taxon>Bacteria</taxon>
        <taxon>Pseudomonadati</taxon>
        <taxon>Pseudomonadota</taxon>
        <taxon>Betaproteobacteria</taxon>
        <taxon>Rhodocyclales</taxon>
        <taxon>Zoogloeaceae</taxon>
        <taxon>Thauera</taxon>
    </lineage>
</organism>
<evidence type="ECO:0000256" key="5">
    <source>
        <dbReference type="ARBA" id="ARBA00022747"/>
    </source>
</evidence>
<dbReference type="PRINTS" id="PR00105">
    <property type="entry name" value="C5METTRFRASE"/>
</dbReference>
<evidence type="ECO:0000256" key="3">
    <source>
        <dbReference type="ARBA" id="ARBA00022679"/>
    </source>
</evidence>
<evidence type="ECO:0000256" key="6">
    <source>
        <dbReference type="ARBA" id="ARBA00047422"/>
    </source>
</evidence>
<protein>
    <recommendedName>
        <fullName evidence="1">DNA (cytosine-5-)-methyltransferase</fullName>
        <ecNumber evidence="1">2.1.1.37</ecNumber>
    </recommendedName>
</protein>